<accession>A0A928Z2P5</accession>
<reference evidence="3" key="1">
    <citation type="submission" date="2020-10" db="EMBL/GenBank/DDBJ databases">
        <authorList>
            <person name="Castelo-Branco R."/>
            <person name="Eusebio N."/>
            <person name="Adriana R."/>
            <person name="Vieira A."/>
            <person name="Brugerolle De Fraissinette N."/>
            <person name="Rezende De Castro R."/>
            <person name="Schneider M.P."/>
            <person name="Vasconcelos V."/>
            <person name="Leao P.N."/>
        </authorList>
    </citation>
    <scope>NUCLEOTIDE SEQUENCE</scope>
    <source>
        <strain evidence="3">LEGE 11480</strain>
    </source>
</reference>
<dbReference type="PANTHER" id="PTHR46268">
    <property type="entry name" value="STRESS RESPONSE PROTEIN NHAX"/>
    <property type="match status" value="1"/>
</dbReference>
<evidence type="ECO:0000313" key="3">
    <source>
        <dbReference type="EMBL" id="MBE9028353.1"/>
    </source>
</evidence>
<dbReference type="AlphaFoldDB" id="A0A928Z2P5"/>
<dbReference type="Proteomes" id="UP000625316">
    <property type="component" value="Unassembled WGS sequence"/>
</dbReference>
<sequence>MFKVVLFPVDRSPEARQAAALVLQIAQMHNSTLHILAVVEPENEAMASPDAVEALLEEAKAVFVEQGIQTQTIERSGKPAFTICDVADEIEADLIVMGSRGLGLTVEGASDSVAQKVLSLSPCPVLVVP</sequence>
<dbReference type="InterPro" id="IPR014729">
    <property type="entry name" value="Rossmann-like_a/b/a_fold"/>
</dbReference>
<proteinExistence type="inferred from homology"/>
<dbReference type="SUPFAM" id="SSF52402">
    <property type="entry name" value="Adenine nucleotide alpha hydrolases-like"/>
    <property type="match status" value="1"/>
</dbReference>
<gene>
    <name evidence="3" type="ORF">IQ266_01120</name>
</gene>
<evidence type="ECO:0000256" key="1">
    <source>
        <dbReference type="ARBA" id="ARBA00008791"/>
    </source>
</evidence>
<dbReference type="RefSeq" id="WP_264323174.1">
    <property type="nucleotide sequence ID" value="NZ_JADEXQ010000002.1"/>
</dbReference>
<dbReference type="PANTHER" id="PTHR46268:SF6">
    <property type="entry name" value="UNIVERSAL STRESS PROTEIN UP12"/>
    <property type="match status" value="1"/>
</dbReference>
<dbReference type="Pfam" id="PF00582">
    <property type="entry name" value="Usp"/>
    <property type="match status" value="1"/>
</dbReference>
<organism evidence="3 4">
    <name type="scientific">Romeriopsis navalis LEGE 11480</name>
    <dbReference type="NCBI Taxonomy" id="2777977"/>
    <lineage>
        <taxon>Bacteria</taxon>
        <taxon>Bacillati</taxon>
        <taxon>Cyanobacteriota</taxon>
        <taxon>Cyanophyceae</taxon>
        <taxon>Leptolyngbyales</taxon>
        <taxon>Leptolyngbyaceae</taxon>
        <taxon>Romeriopsis</taxon>
        <taxon>Romeriopsis navalis</taxon>
    </lineage>
</organism>
<keyword evidence="4" id="KW-1185">Reference proteome</keyword>
<evidence type="ECO:0000259" key="2">
    <source>
        <dbReference type="Pfam" id="PF00582"/>
    </source>
</evidence>
<evidence type="ECO:0000313" key="4">
    <source>
        <dbReference type="Proteomes" id="UP000625316"/>
    </source>
</evidence>
<comment type="similarity">
    <text evidence="1">Belongs to the universal stress protein A family.</text>
</comment>
<dbReference type="PRINTS" id="PR01438">
    <property type="entry name" value="UNVRSLSTRESS"/>
</dbReference>
<dbReference type="CDD" id="cd00293">
    <property type="entry name" value="USP-like"/>
    <property type="match status" value="1"/>
</dbReference>
<feature type="domain" description="UspA" evidence="2">
    <location>
        <begin position="1"/>
        <end position="129"/>
    </location>
</feature>
<dbReference type="Gene3D" id="3.40.50.620">
    <property type="entry name" value="HUPs"/>
    <property type="match status" value="1"/>
</dbReference>
<name>A0A928Z2P5_9CYAN</name>
<dbReference type="InterPro" id="IPR006015">
    <property type="entry name" value="Universal_stress_UspA"/>
</dbReference>
<dbReference type="InterPro" id="IPR006016">
    <property type="entry name" value="UspA"/>
</dbReference>
<protein>
    <submittedName>
        <fullName evidence="3">Universal stress protein</fullName>
    </submittedName>
</protein>
<dbReference type="EMBL" id="JADEXQ010000002">
    <property type="protein sequence ID" value="MBE9028353.1"/>
    <property type="molecule type" value="Genomic_DNA"/>
</dbReference>
<comment type="caution">
    <text evidence="3">The sequence shown here is derived from an EMBL/GenBank/DDBJ whole genome shotgun (WGS) entry which is preliminary data.</text>
</comment>